<dbReference type="PROSITE" id="PS50853">
    <property type="entry name" value="FN3"/>
    <property type="match status" value="1"/>
</dbReference>
<dbReference type="SMART" id="SM00060">
    <property type="entry name" value="FN3"/>
    <property type="match status" value="2"/>
</dbReference>
<dbReference type="EMBL" id="BAABDT010000006">
    <property type="protein sequence ID" value="GAA3746669.1"/>
    <property type="molecule type" value="Genomic_DNA"/>
</dbReference>
<evidence type="ECO:0000259" key="1">
    <source>
        <dbReference type="PROSITE" id="PS50853"/>
    </source>
</evidence>
<dbReference type="Gene3D" id="2.60.40.10">
    <property type="entry name" value="Immunoglobulins"/>
    <property type="match status" value="2"/>
</dbReference>
<evidence type="ECO:0000313" key="2">
    <source>
        <dbReference type="EMBL" id="GAA3746669.1"/>
    </source>
</evidence>
<protein>
    <recommendedName>
        <fullName evidence="1">Fibronectin type-III domain-containing protein</fullName>
    </recommendedName>
</protein>
<dbReference type="InterPro" id="IPR013783">
    <property type="entry name" value="Ig-like_fold"/>
</dbReference>
<dbReference type="RefSeq" id="WP_345159584.1">
    <property type="nucleotide sequence ID" value="NZ_BAABDT010000006.1"/>
</dbReference>
<proteinExistence type="predicted"/>
<dbReference type="Proteomes" id="UP001501367">
    <property type="component" value="Unassembled WGS sequence"/>
</dbReference>
<feature type="domain" description="Fibronectin type-III" evidence="1">
    <location>
        <begin position="287"/>
        <end position="380"/>
    </location>
</feature>
<gene>
    <name evidence="2" type="ORF">GCM10022422_33870</name>
</gene>
<evidence type="ECO:0000313" key="3">
    <source>
        <dbReference type="Proteomes" id="UP001501367"/>
    </source>
</evidence>
<dbReference type="CDD" id="cd00063">
    <property type="entry name" value="FN3"/>
    <property type="match status" value="1"/>
</dbReference>
<accession>A0ABP7FRT4</accession>
<comment type="caution">
    <text evidence="2">The sequence shown here is derived from an EMBL/GenBank/DDBJ whole genome shotgun (WGS) entry which is preliminary data.</text>
</comment>
<sequence length="2027" mass="225673">MKNLFNNIYFFVLFLFFNAVGYAQLYPVQLTPVFNSPYSVKISDYATSMDTKMQLLINPTDISISQRRVRLKLYIQGNGLNIQTSDYAQEQRPIYINGGELQTLTNVDIASLFRLENLQGMTPAQYANPLPEGMYNFCFEMYDFVTNQKISQKSCANLYLILNDPPLLNTPQKNEQIASTEFPNILFTWTPRQINATNISYKFELKQLLDPTLDPQIGFQMSPTLYEETLYGTAVLYNLSMPILTPGLRYAWRVRAISTTGLSENSVFKNDGYSEIYSFKYTASCAAPTFLLSEAQSSKSVKITWEGIPEHTRYQVQYKKQDVRNAQWFSSNSLNRQSLITNLEPGVTYEFRVGSSCDPAEDGVQSFTYSNTSTFTTPTESNGVPAYNCGIVPQINIQNQKPLTNLIQSETFKAGDFPVTILELQGKNSPYSGRGYIIVPYLADTKIAVEFKDIVINTDYQLISGVVETSYNPDWKNVTDVEDFTGEGKGGQIEEKVPFVIKDIVINANGDIVVNGENGEQITIPGGKDTVITDSGVVDKDGKVIVPPKVYTVDSEGNGSNQGVAVAEGGKPLPENTDGVDKSGQATGFTAKGISIAFSGNGSKYAFDVMPDNASAALKKMYAKAGDNVLPYKAVLNGDSDTVIATVKLTDSNIKLDSIVFKTQNGAKIDFKRTDNVFVLTVKGNLSYAEEEILATVKQGKKWQVIGAFMLVHISSKDVNVALVPTYDNSENRLNEIVAKTQEIYSKIGVKINFKKEVVLNIDKVVSGSVIQTEKNTITSTYSAAQQNINALYKGDGNSYVLFITNKEASTGQKGYMRLNGQFGYVFKSADDKIAAHELGHGIFKLEHPFEQYKTVDSSTDFLMDYSSGTVLNHLDWKQINDPAFKLYAFQSQSSGELAGGFGISPDFKLVSTNTSSVVSDATIVDDPFVGGFVYKNELKVKEYYYWTGKKYQTKTGKDYPETVNTPSENSTIWLLANNNKNCKERKFVRTKYSEIKALIKAENKSALQSYIDQYINQNDTTKVVYSGFVGCSASNQEYQQLVDGRKDLTDVQKQKFKDVLAKLTAIPYDLLTGKCNDIDKQNCKCIDLQDQKNIITSDCLDKLIDAIQGATCTEKFIASFEERMDVTTYIGAVEISELLSNVDDCVIAKLSKKTRYKLYELMFHNSIVAHPYSTYGGGYIPTRINKGKDYLIIKLLNTASSEEQAWFVNTFLNSKDNANRTKLNFLIRENPDLVLTAEILKVLSGFVASNGSIVIDKPIVENKTFLDKQVSIPTNINPIMIYYENWFSGSNKFKVGNFDVTVDESELTLNGENKLNVKQKGDFLRNDIPVQIDDNYYVNPWDDVTLIMAKDMEETIGLQVGKTIKTKAIYALFLQEIGNRVVSGQNTQIATSAIAIVGAVFTYGASLELLIAGESIVSVAGLQALSSALVISASATNLELLSQTGNKTLSPQEKIALQKWNTFYNYLLLLDGGINIYSSIKNISSLNSVIKGEKMIVDAENASTNMGKVVPLFDNTGGYIKPTTTASGTAITAERGAMTIVRDVNNEGNVIHTAGATNYNKSFSYDGNAVFKLNSELYPEYSLLPKGKLIQFPKIDLATKLIPEVQIGSAAQLMPYNVSYYVGLNGAVEIIVAVNELTKDTPQVVYASPEAAKKLKEREENDCTVYTKFGVVNCMKFRSLLAETGKKDGVDKLYNNLLSSNVGVVLNKLIITADNKIFLDDILKTTSTLSTHISQYSNATITNWNTLYDNKKEFARKDWNTLIQLDKLNKQVTAEILKFSDASNTQSTLKEFTGDLERVSGFVEFLNNHIDYAKGFVGHKQSVVYTPEQYELLTPEKIEEVPLNSELHDIIVEWVKYSKEDAKRQNYFKLGKDFEKAVETALKYSDSAEFQDLLEYIPDLGERQILSQVQFCINEGTSCTSEGQYFIADFVFIKKVKNAFNEDEWDVVIADTKLSEGTSFTDNQKKAMGMNSYYLKSIKMPPTDIKGKNIEIQNGNKVFRNIVKNGFIKIYSNGQGVYKSSKISEK</sequence>
<organism evidence="2 3">
    <name type="scientific">Flavobacterium ginsengisoli</name>
    <dbReference type="NCBI Taxonomy" id="871694"/>
    <lineage>
        <taxon>Bacteria</taxon>
        <taxon>Pseudomonadati</taxon>
        <taxon>Bacteroidota</taxon>
        <taxon>Flavobacteriia</taxon>
        <taxon>Flavobacteriales</taxon>
        <taxon>Flavobacteriaceae</taxon>
        <taxon>Flavobacterium</taxon>
    </lineage>
</organism>
<name>A0ABP7FRT4_9FLAO</name>
<dbReference type="InterPro" id="IPR036116">
    <property type="entry name" value="FN3_sf"/>
</dbReference>
<dbReference type="SUPFAM" id="SSF49265">
    <property type="entry name" value="Fibronectin type III"/>
    <property type="match status" value="1"/>
</dbReference>
<reference evidence="3" key="1">
    <citation type="journal article" date="2019" name="Int. J. Syst. Evol. Microbiol.">
        <title>The Global Catalogue of Microorganisms (GCM) 10K type strain sequencing project: providing services to taxonomists for standard genome sequencing and annotation.</title>
        <authorList>
            <consortium name="The Broad Institute Genomics Platform"/>
            <consortium name="The Broad Institute Genome Sequencing Center for Infectious Disease"/>
            <person name="Wu L."/>
            <person name="Ma J."/>
        </authorList>
    </citation>
    <scope>NUCLEOTIDE SEQUENCE [LARGE SCALE GENOMIC DNA]</scope>
    <source>
        <strain evidence="3">JCM 17336</strain>
    </source>
</reference>
<dbReference type="InterPro" id="IPR003961">
    <property type="entry name" value="FN3_dom"/>
</dbReference>
<keyword evidence="3" id="KW-1185">Reference proteome</keyword>